<gene>
    <name evidence="2" type="ORF">NE695_14450</name>
</gene>
<dbReference type="Proteomes" id="UP001524473">
    <property type="component" value="Unassembled WGS sequence"/>
</dbReference>
<dbReference type="GeneID" id="90531949"/>
<protein>
    <submittedName>
        <fullName evidence="2">GNAT family N-acetyltransferase</fullName>
    </submittedName>
</protein>
<dbReference type="RefSeq" id="WP_187127691.1">
    <property type="nucleotide sequence ID" value="NZ_CABKVV010000013.1"/>
</dbReference>
<dbReference type="Gene3D" id="3.40.630.30">
    <property type="match status" value="1"/>
</dbReference>
<sequence>MNNPVSGRVLRKAGLLLEGRDEGYYRYRNGFQDSGLYGLTKSRYLQQNEEESTNDTKRRKECPTHA</sequence>
<accession>A0ABT1S2E3</accession>
<feature type="region of interest" description="Disordered" evidence="1">
    <location>
        <begin position="46"/>
        <end position="66"/>
    </location>
</feature>
<keyword evidence="3" id="KW-1185">Reference proteome</keyword>
<feature type="compositionally biased region" description="Basic and acidic residues" evidence="1">
    <location>
        <begin position="54"/>
        <end position="66"/>
    </location>
</feature>
<organism evidence="2 3">
    <name type="scientific">Neglectibacter timonensis</name>
    <dbReference type="NCBI Taxonomy" id="1776382"/>
    <lineage>
        <taxon>Bacteria</taxon>
        <taxon>Bacillati</taxon>
        <taxon>Bacillota</taxon>
        <taxon>Clostridia</taxon>
        <taxon>Eubacteriales</taxon>
        <taxon>Oscillospiraceae</taxon>
        <taxon>Neglectibacter</taxon>
    </lineage>
</organism>
<evidence type="ECO:0000256" key="1">
    <source>
        <dbReference type="SAM" id="MobiDB-lite"/>
    </source>
</evidence>
<proteinExistence type="predicted"/>
<dbReference type="EMBL" id="JANFZH010000038">
    <property type="protein sequence ID" value="MCQ4841112.1"/>
    <property type="molecule type" value="Genomic_DNA"/>
</dbReference>
<name>A0ABT1S2E3_9FIRM</name>
<evidence type="ECO:0000313" key="3">
    <source>
        <dbReference type="Proteomes" id="UP001524473"/>
    </source>
</evidence>
<reference evidence="2 3" key="1">
    <citation type="submission" date="2022-06" db="EMBL/GenBank/DDBJ databases">
        <title>Isolation of gut microbiota from human fecal samples.</title>
        <authorList>
            <person name="Pamer E.G."/>
            <person name="Barat B."/>
            <person name="Waligurski E."/>
            <person name="Medina S."/>
            <person name="Paddock L."/>
            <person name="Mostad J."/>
        </authorList>
    </citation>
    <scope>NUCLEOTIDE SEQUENCE [LARGE SCALE GENOMIC DNA]</scope>
    <source>
        <strain evidence="2 3">DFI.9.73</strain>
    </source>
</reference>
<evidence type="ECO:0000313" key="2">
    <source>
        <dbReference type="EMBL" id="MCQ4841112.1"/>
    </source>
</evidence>
<comment type="caution">
    <text evidence="2">The sequence shown here is derived from an EMBL/GenBank/DDBJ whole genome shotgun (WGS) entry which is preliminary data.</text>
</comment>